<dbReference type="PANTHER" id="PTHR43273:SF3">
    <property type="entry name" value="ANAEROBIC SULFATASE-MATURATING ENZYME HOMOLOG ASLB-RELATED"/>
    <property type="match status" value="1"/>
</dbReference>
<accession>A0A7M2WZH1</accession>
<evidence type="ECO:0000313" key="8">
    <source>
        <dbReference type="EMBL" id="QOV90592.1"/>
    </source>
</evidence>
<feature type="domain" description="Radical SAM core" evidence="7">
    <location>
        <begin position="117"/>
        <end position="265"/>
    </location>
</feature>
<dbReference type="RefSeq" id="WP_206293685.1">
    <property type="nucleotide sequence ID" value="NZ_CP063458.1"/>
</dbReference>
<evidence type="ECO:0000259" key="7">
    <source>
        <dbReference type="Pfam" id="PF04055"/>
    </source>
</evidence>
<keyword evidence="3" id="KW-0479">Metal-binding</keyword>
<evidence type="ECO:0000256" key="5">
    <source>
        <dbReference type="ARBA" id="ARBA00023014"/>
    </source>
</evidence>
<keyword evidence="9" id="KW-1185">Reference proteome</keyword>
<dbReference type="SFLD" id="SFLDS00029">
    <property type="entry name" value="Radical_SAM"/>
    <property type="match status" value="1"/>
</dbReference>
<dbReference type="KEGG" id="hbs:IPV69_04295"/>
<evidence type="ECO:0000256" key="3">
    <source>
        <dbReference type="ARBA" id="ARBA00022723"/>
    </source>
</evidence>
<sequence>MSIVQLKVLSTLPTLNDPPPLVDRSQPYHSCPWLEHGLAFNRRSLNACLIVHHGTGFPHLCDYNGGTLDLTAIAAARTRIIRENQGDGHAACRGCPHLVKRVWKTPNYPIALVAIAHFSHCNIECNYCFLQTADPAVFRDGFTPYLVLPALRQLSAARFLDPGATFDWGGGEPTIYREFDQILTFATLAGGTTWVHTNGTILPRAIREGIATKRINILCSLDAGYPATWKAMKGKDLLPVVWRNLDEFVRTGCRVVLKYIMKEENCSEPEIDQFLHRATATGAHEVIIDIDYDHPNPSPAVRRGLIHLWKSALRMRFWVNLGATGANFDPGASEWRNVHAELSKLAKHSAFRQKIRTAYVRHLGKELGRLLRVV</sequence>
<comment type="similarity">
    <text evidence="6">Belongs to the radical SAM superfamily. Anaerobic sulfatase-maturating enzyme family.</text>
</comment>
<dbReference type="Proteomes" id="UP000593765">
    <property type="component" value="Chromosome"/>
</dbReference>
<keyword evidence="4" id="KW-0408">Iron</keyword>
<dbReference type="InterPro" id="IPR013785">
    <property type="entry name" value="Aldolase_TIM"/>
</dbReference>
<evidence type="ECO:0000256" key="2">
    <source>
        <dbReference type="ARBA" id="ARBA00022691"/>
    </source>
</evidence>
<dbReference type="InterPro" id="IPR058240">
    <property type="entry name" value="rSAM_sf"/>
</dbReference>
<dbReference type="PANTHER" id="PTHR43273">
    <property type="entry name" value="ANAEROBIC SULFATASE-MATURATING ENZYME HOMOLOG ASLB-RELATED"/>
    <property type="match status" value="1"/>
</dbReference>
<dbReference type="GO" id="GO:0046872">
    <property type="term" value="F:metal ion binding"/>
    <property type="evidence" value="ECO:0007669"/>
    <property type="project" value="UniProtKB-KW"/>
</dbReference>
<evidence type="ECO:0000256" key="4">
    <source>
        <dbReference type="ARBA" id="ARBA00023004"/>
    </source>
</evidence>
<dbReference type="Gene3D" id="3.20.20.70">
    <property type="entry name" value="Aldolase class I"/>
    <property type="match status" value="1"/>
</dbReference>
<keyword evidence="2" id="KW-0949">S-adenosyl-L-methionine</keyword>
<reference evidence="8 9" key="1">
    <citation type="submission" date="2020-10" db="EMBL/GenBank/DDBJ databases">
        <title>Wide distribution of Phycisphaera-like planctomycetes from WD2101 soil group in peatlands and genome analysis of the first cultivated representative.</title>
        <authorList>
            <person name="Dedysh S.N."/>
            <person name="Beletsky A.V."/>
            <person name="Ivanova A."/>
            <person name="Kulichevskaya I.S."/>
            <person name="Suzina N.E."/>
            <person name="Philippov D.A."/>
            <person name="Rakitin A.L."/>
            <person name="Mardanov A.V."/>
            <person name="Ravin N.V."/>
        </authorList>
    </citation>
    <scope>NUCLEOTIDE SEQUENCE [LARGE SCALE GENOMIC DNA]</scope>
    <source>
        <strain evidence="8 9">M1803</strain>
    </source>
</reference>
<dbReference type="SUPFAM" id="SSF102114">
    <property type="entry name" value="Radical SAM enzymes"/>
    <property type="match status" value="1"/>
</dbReference>
<dbReference type="GO" id="GO:0016491">
    <property type="term" value="F:oxidoreductase activity"/>
    <property type="evidence" value="ECO:0007669"/>
    <property type="project" value="InterPro"/>
</dbReference>
<dbReference type="GO" id="GO:0051536">
    <property type="term" value="F:iron-sulfur cluster binding"/>
    <property type="evidence" value="ECO:0007669"/>
    <property type="project" value="UniProtKB-KW"/>
</dbReference>
<name>A0A7M2WZH1_9BACT</name>
<evidence type="ECO:0000256" key="6">
    <source>
        <dbReference type="ARBA" id="ARBA00023601"/>
    </source>
</evidence>
<dbReference type="EMBL" id="CP063458">
    <property type="protein sequence ID" value="QOV90592.1"/>
    <property type="molecule type" value="Genomic_DNA"/>
</dbReference>
<organism evidence="8 9">
    <name type="scientific">Humisphaera borealis</name>
    <dbReference type="NCBI Taxonomy" id="2807512"/>
    <lineage>
        <taxon>Bacteria</taxon>
        <taxon>Pseudomonadati</taxon>
        <taxon>Planctomycetota</taxon>
        <taxon>Phycisphaerae</taxon>
        <taxon>Tepidisphaerales</taxon>
        <taxon>Tepidisphaeraceae</taxon>
        <taxon>Humisphaera</taxon>
    </lineage>
</organism>
<keyword evidence="5" id="KW-0411">Iron-sulfur</keyword>
<dbReference type="InterPro" id="IPR023867">
    <property type="entry name" value="Sulphatase_maturase_rSAM"/>
</dbReference>
<comment type="cofactor">
    <cofactor evidence="1">
        <name>[4Fe-4S] cluster</name>
        <dbReference type="ChEBI" id="CHEBI:49883"/>
    </cofactor>
</comment>
<gene>
    <name evidence="8" type="ORF">IPV69_04295</name>
</gene>
<dbReference type="InterPro" id="IPR007197">
    <property type="entry name" value="rSAM"/>
</dbReference>
<dbReference type="AlphaFoldDB" id="A0A7M2WZH1"/>
<evidence type="ECO:0000313" key="9">
    <source>
        <dbReference type="Proteomes" id="UP000593765"/>
    </source>
</evidence>
<proteinExistence type="inferred from homology"/>
<protein>
    <submittedName>
        <fullName evidence="8">Radical SAM protein</fullName>
    </submittedName>
</protein>
<evidence type="ECO:0000256" key="1">
    <source>
        <dbReference type="ARBA" id="ARBA00001966"/>
    </source>
</evidence>
<dbReference type="Pfam" id="PF04055">
    <property type="entry name" value="Radical_SAM"/>
    <property type="match status" value="1"/>
</dbReference>